<dbReference type="SUPFAM" id="SSF47459">
    <property type="entry name" value="HLH, helix-loop-helix DNA-binding domain"/>
    <property type="match status" value="1"/>
</dbReference>
<dbReference type="PANTHER" id="PTHR46807:SF7">
    <property type="entry name" value="BHLH DOMAIN-CONTAINING PROTEIN"/>
    <property type="match status" value="1"/>
</dbReference>
<evidence type="ECO:0000256" key="3">
    <source>
        <dbReference type="ARBA" id="ARBA00023015"/>
    </source>
</evidence>
<protein>
    <recommendedName>
        <fullName evidence="7">BHLH domain-containing protein</fullName>
    </recommendedName>
</protein>
<dbReference type="Proteomes" id="UP000636709">
    <property type="component" value="Unassembled WGS sequence"/>
</dbReference>
<comment type="similarity">
    <text evidence="2">Belongs to the bHLH protein family.</text>
</comment>
<feature type="compositionally biased region" description="Low complexity" evidence="6">
    <location>
        <begin position="89"/>
        <end position="100"/>
    </location>
</feature>
<evidence type="ECO:0000313" key="9">
    <source>
        <dbReference type="Proteomes" id="UP000636709"/>
    </source>
</evidence>
<dbReference type="EMBL" id="JACEFO010001739">
    <property type="protein sequence ID" value="KAF8714062.1"/>
    <property type="molecule type" value="Genomic_DNA"/>
</dbReference>
<accession>A0A835EUA5</accession>
<evidence type="ECO:0000259" key="7">
    <source>
        <dbReference type="PROSITE" id="PS50888"/>
    </source>
</evidence>
<dbReference type="InterPro" id="IPR047265">
    <property type="entry name" value="PIF1-like_bHLH"/>
</dbReference>
<feature type="domain" description="BHLH" evidence="7">
    <location>
        <begin position="189"/>
        <end position="238"/>
    </location>
</feature>
<evidence type="ECO:0000256" key="4">
    <source>
        <dbReference type="ARBA" id="ARBA00023163"/>
    </source>
</evidence>
<dbReference type="FunFam" id="4.10.280.10:FF:000004">
    <property type="entry name" value="Basic helix-loop-helix transcription factor"/>
    <property type="match status" value="1"/>
</dbReference>
<dbReference type="InterPro" id="IPR044273">
    <property type="entry name" value="PIF3-like"/>
</dbReference>
<dbReference type="SMART" id="SM00353">
    <property type="entry name" value="HLH"/>
    <property type="match status" value="1"/>
</dbReference>
<feature type="compositionally biased region" description="Basic and acidic residues" evidence="6">
    <location>
        <begin position="156"/>
        <end position="167"/>
    </location>
</feature>
<dbReference type="GO" id="GO:0003700">
    <property type="term" value="F:DNA-binding transcription factor activity"/>
    <property type="evidence" value="ECO:0007669"/>
    <property type="project" value="InterPro"/>
</dbReference>
<keyword evidence="4" id="KW-0804">Transcription</keyword>
<reference evidence="8" key="1">
    <citation type="submission" date="2020-07" db="EMBL/GenBank/DDBJ databases">
        <title>Genome sequence and genetic diversity analysis of an under-domesticated orphan crop, white fonio (Digitaria exilis).</title>
        <authorList>
            <person name="Bennetzen J.L."/>
            <person name="Chen S."/>
            <person name="Ma X."/>
            <person name="Wang X."/>
            <person name="Yssel A.E.J."/>
            <person name="Chaluvadi S.R."/>
            <person name="Johnson M."/>
            <person name="Gangashetty P."/>
            <person name="Hamidou F."/>
            <person name="Sanogo M.D."/>
            <person name="Zwaenepoel A."/>
            <person name="Wallace J."/>
            <person name="Van De Peer Y."/>
            <person name="Van Deynze A."/>
        </authorList>
    </citation>
    <scope>NUCLEOTIDE SEQUENCE</scope>
    <source>
        <tissue evidence="8">Leaves</tissue>
    </source>
</reference>
<dbReference type="PROSITE" id="PS50888">
    <property type="entry name" value="BHLH"/>
    <property type="match status" value="1"/>
</dbReference>
<dbReference type="GO" id="GO:0005634">
    <property type="term" value="C:nucleus"/>
    <property type="evidence" value="ECO:0007669"/>
    <property type="project" value="UniProtKB-SubCell"/>
</dbReference>
<comment type="subcellular location">
    <subcellularLocation>
        <location evidence="1">Nucleus</location>
    </subcellularLocation>
</comment>
<feature type="region of interest" description="Disordered" evidence="6">
    <location>
        <begin position="128"/>
        <end position="200"/>
    </location>
</feature>
<dbReference type="AlphaFoldDB" id="A0A835EUA5"/>
<keyword evidence="3" id="KW-0805">Transcription regulation</keyword>
<sequence>MDGGERPSAGQKTPFPPEGELVELLWQDGAVVAHSQAQRAFGGGGDTGASGITDEAPALWLPAGGGGGMGGDVYSQLWQSIAQADGRVGAKSGNSGAGSSRTAGGEVGSSFCGSNLVAAALHLDDDIDDVAALPPPPEEPGPSTSSGWNSNALLKRSRDEFDSRSEDADFDTVDETPPSRRQASKRRMRAAEVHNMSERRRRDRINEKMRALQELVPHCNKTDKASILDEAIEYLKSLQMQVQIMWMSTGMAPMMLPGAHQLMPPMTMGLNSACIPPAAQFLSQMQRVPPFMSSPLPNQIPHITSTATNAPNVTNQIQSNGMAQPRNPFLHPNDALTSTPQVPSLFGYGPQIAQQNVIEELLAGTAAPALGAEPPSSSEGTGT</sequence>
<evidence type="ECO:0000256" key="2">
    <source>
        <dbReference type="ARBA" id="ARBA00005510"/>
    </source>
</evidence>
<evidence type="ECO:0000256" key="6">
    <source>
        <dbReference type="SAM" id="MobiDB-lite"/>
    </source>
</evidence>
<dbReference type="CDD" id="cd11445">
    <property type="entry name" value="bHLH_AtPIF_like"/>
    <property type="match status" value="1"/>
</dbReference>
<comment type="caution">
    <text evidence="8">The sequence shown here is derived from an EMBL/GenBank/DDBJ whole genome shotgun (WGS) entry which is preliminary data.</text>
</comment>
<organism evidence="8 9">
    <name type="scientific">Digitaria exilis</name>
    <dbReference type="NCBI Taxonomy" id="1010633"/>
    <lineage>
        <taxon>Eukaryota</taxon>
        <taxon>Viridiplantae</taxon>
        <taxon>Streptophyta</taxon>
        <taxon>Embryophyta</taxon>
        <taxon>Tracheophyta</taxon>
        <taxon>Spermatophyta</taxon>
        <taxon>Magnoliopsida</taxon>
        <taxon>Liliopsida</taxon>
        <taxon>Poales</taxon>
        <taxon>Poaceae</taxon>
        <taxon>PACMAD clade</taxon>
        <taxon>Panicoideae</taxon>
        <taxon>Panicodae</taxon>
        <taxon>Paniceae</taxon>
        <taxon>Anthephorinae</taxon>
        <taxon>Digitaria</taxon>
    </lineage>
</organism>
<evidence type="ECO:0000313" key="8">
    <source>
        <dbReference type="EMBL" id="KAF8714062.1"/>
    </source>
</evidence>
<dbReference type="Gene3D" id="4.10.280.10">
    <property type="entry name" value="Helix-loop-helix DNA-binding domain"/>
    <property type="match status" value="1"/>
</dbReference>
<name>A0A835EUA5_9POAL</name>
<dbReference type="OrthoDB" id="690068at2759"/>
<dbReference type="InterPro" id="IPR011598">
    <property type="entry name" value="bHLH_dom"/>
</dbReference>
<keyword evidence="9" id="KW-1185">Reference proteome</keyword>
<dbReference type="PANTHER" id="PTHR46807">
    <property type="entry name" value="TRANSCRIPTION FACTOR PIF3"/>
    <property type="match status" value="1"/>
</dbReference>
<evidence type="ECO:0000256" key="1">
    <source>
        <dbReference type="ARBA" id="ARBA00004123"/>
    </source>
</evidence>
<dbReference type="GO" id="GO:0046983">
    <property type="term" value="F:protein dimerization activity"/>
    <property type="evidence" value="ECO:0007669"/>
    <property type="project" value="InterPro"/>
</dbReference>
<proteinExistence type="inferred from homology"/>
<feature type="region of interest" description="Disordered" evidence="6">
    <location>
        <begin position="87"/>
        <end position="106"/>
    </location>
</feature>
<feature type="compositionally biased region" description="Basic and acidic residues" evidence="6">
    <location>
        <begin position="189"/>
        <end position="200"/>
    </location>
</feature>
<dbReference type="Pfam" id="PF00010">
    <property type="entry name" value="HLH"/>
    <property type="match status" value="1"/>
</dbReference>
<dbReference type="InterPro" id="IPR036638">
    <property type="entry name" value="HLH_DNA-bd_sf"/>
</dbReference>
<gene>
    <name evidence="8" type="ORF">HU200_028057</name>
</gene>
<evidence type="ECO:0000256" key="5">
    <source>
        <dbReference type="ARBA" id="ARBA00023242"/>
    </source>
</evidence>
<keyword evidence="5" id="KW-0539">Nucleus</keyword>